<feature type="domain" description="Lysidine-tRNA(Ile) synthetase C-terminal" evidence="9">
    <location>
        <begin position="400"/>
        <end position="472"/>
    </location>
</feature>
<evidence type="ECO:0000256" key="4">
    <source>
        <dbReference type="ARBA" id="ARBA00022694"/>
    </source>
</evidence>
<dbReference type="NCBIfam" id="TIGR02432">
    <property type="entry name" value="lysidine_TilS_N"/>
    <property type="match status" value="1"/>
</dbReference>
<sequence length="478" mass="54348">MLPAQGRVVVAVSGGADSLCLLHVLHQLCGPAKRYPLVSLHVAHLNHQLRGRESERDEEAVANIARAWQLPVTLGRVDVTTLAQREHRSIEEAARVARYRFLREVAQGQPIAVAHHLDDQVETLLLHWLRGGGIASMVGLQPRQQDIIRPLLAVRHADTLAYCAQHQLVPVEDLSNSDVRFMRNRIRHELLPLLEAMNPGFRDTLLRNAEVLQTDFAWINAQVDQWWPQIVLQQQSDQLQLSIPPLQLLHPSLQHHLLRRASAHLAGGQSPLEARHYQLLDRLLQRPATNETITLHLPQHLHAMRRGDILVFKYISEQAGKDNRESPLHEVTLSLPASIAVPGTPWTARAEWVADSVTKQVQAALRRQDWSTVWRLLPITPHTVYVDADTLTGDIAAPDLRVRTRRDGDRIQPLGMKQEKKVKEVLIDRHIPREERAQLPLFFSGTRCIWLGGVHLDHRVRLTETTRRIIRLSINHSL</sequence>
<dbReference type="EMBL" id="BIFQ01000001">
    <property type="protein sequence ID" value="GCE05172.1"/>
    <property type="molecule type" value="Genomic_DNA"/>
</dbReference>
<organism evidence="10 11">
    <name type="scientific">Dictyobacter aurantiacus</name>
    <dbReference type="NCBI Taxonomy" id="1936993"/>
    <lineage>
        <taxon>Bacteria</taxon>
        <taxon>Bacillati</taxon>
        <taxon>Chloroflexota</taxon>
        <taxon>Ktedonobacteria</taxon>
        <taxon>Ktedonobacterales</taxon>
        <taxon>Dictyobacteraceae</taxon>
        <taxon>Dictyobacter</taxon>
    </lineage>
</organism>
<evidence type="ECO:0000313" key="10">
    <source>
        <dbReference type="EMBL" id="GCE05172.1"/>
    </source>
</evidence>
<dbReference type="InterPro" id="IPR012094">
    <property type="entry name" value="tRNA_Ile_lys_synt"/>
</dbReference>
<keyword evidence="3 8" id="KW-0436">Ligase</keyword>
<keyword evidence="6 8" id="KW-0067">ATP-binding</keyword>
<dbReference type="NCBIfam" id="TIGR02433">
    <property type="entry name" value="lysidine_TilS_C"/>
    <property type="match status" value="1"/>
</dbReference>
<proteinExistence type="inferred from homology"/>
<dbReference type="InterPro" id="IPR012796">
    <property type="entry name" value="Lysidine-tRNA-synth_C"/>
</dbReference>
<protein>
    <recommendedName>
        <fullName evidence="8">tRNA(Ile)-lysidine synthase</fullName>
        <ecNumber evidence="8">6.3.4.19</ecNumber>
    </recommendedName>
    <alternativeName>
        <fullName evidence="8">tRNA(Ile)-2-lysyl-cytidine synthase</fullName>
    </alternativeName>
    <alternativeName>
        <fullName evidence="8">tRNA(Ile)-lysidine synthetase</fullName>
    </alternativeName>
</protein>
<evidence type="ECO:0000256" key="3">
    <source>
        <dbReference type="ARBA" id="ARBA00022598"/>
    </source>
</evidence>
<dbReference type="GO" id="GO:0032267">
    <property type="term" value="F:tRNA(Ile)-lysidine synthase activity"/>
    <property type="evidence" value="ECO:0007669"/>
    <property type="project" value="UniProtKB-EC"/>
</dbReference>
<dbReference type="EC" id="6.3.4.19" evidence="8"/>
<dbReference type="PANTHER" id="PTHR43033:SF1">
    <property type="entry name" value="TRNA(ILE)-LYSIDINE SYNTHASE-RELATED"/>
    <property type="match status" value="1"/>
</dbReference>
<keyword evidence="11" id="KW-1185">Reference proteome</keyword>
<dbReference type="InterPro" id="IPR011063">
    <property type="entry name" value="TilS/TtcA_N"/>
</dbReference>
<dbReference type="Gene3D" id="1.20.59.20">
    <property type="match status" value="1"/>
</dbReference>
<keyword evidence="5 8" id="KW-0547">Nucleotide-binding</keyword>
<dbReference type="AlphaFoldDB" id="A0A401ZE82"/>
<comment type="function">
    <text evidence="8">Ligates lysine onto the cytidine present at position 34 of the AUA codon-specific tRNA(Ile) that contains the anticodon CAU, in an ATP-dependent manner. Cytidine is converted to lysidine, thus changing the amino acid specificity of the tRNA from methionine to isoleucine.</text>
</comment>
<dbReference type="Proteomes" id="UP000287224">
    <property type="component" value="Unassembled WGS sequence"/>
</dbReference>
<dbReference type="Gene3D" id="3.40.50.620">
    <property type="entry name" value="HUPs"/>
    <property type="match status" value="1"/>
</dbReference>
<evidence type="ECO:0000256" key="6">
    <source>
        <dbReference type="ARBA" id="ARBA00022840"/>
    </source>
</evidence>
<evidence type="ECO:0000313" key="11">
    <source>
        <dbReference type="Proteomes" id="UP000287224"/>
    </source>
</evidence>
<name>A0A401ZE82_9CHLR</name>
<evidence type="ECO:0000256" key="1">
    <source>
        <dbReference type="ARBA" id="ARBA00004496"/>
    </source>
</evidence>
<dbReference type="SUPFAM" id="SSF52402">
    <property type="entry name" value="Adenine nucleotide alpha hydrolases-like"/>
    <property type="match status" value="1"/>
</dbReference>
<comment type="domain">
    <text evidence="8">The N-terminal region contains the highly conserved SGGXDS motif, predicted to be a P-loop motif involved in ATP binding.</text>
</comment>
<evidence type="ECO:0000259" key="9">
    <source>
        <dbReference type="SMART" id="SM00977"/>
    </source>
</evidence>
<dbReference type="SUPFAM" id="SSF82829">
    <property type="entry name" value="MesJ substrate recognition domain-like"/>
    <property type="match status" value="1"/>
</dbReference>
<dbReference type="CDD" id="cd01992">
    <property type="entry name" value="TilS_N"/>
    <property type="match status" value="1"/>
</dbReference>
<evidence type="ECO:0000256" key="7">
    <source>
        <dbReference type="ARBA" id="ARBA00048539"/>
    </source>
</evidence>
<dbReference type="GO" id="GO:0005524">
    <property type="term" value="F:ATP binding"/>
    <property type="evidence" value="ECO:0007669"/>
    <property type="project" value="UniProtKB-UniRule"/>
</dbReference>
<dbReference type="Pfam" id="PF01171">
    <property type="entry name" value="ATP_bind_3"/>
    <property type="match status" value="1"/>
</dbReference>
<evidence type="ECO:0000256" key="5">
    <source>
        <dbReference type="ARBA" id="ARBA00022741"/>
    </source>
</evidence>
<dbReference type="GO" id="GO:0005737">
    <property type="term" value="C:cytoplasm"/>
    <property type="evidence" value="ECO:0007669"/>
    <property type="project" value="UniProtKB-SubCell"/>
</dbReference>
<keyword evidence="4 8" id="KW-0819">tRNA processing</keyword>
<dbReference type="InterPro" id="IPR014729">
    <property type="entry name" value="Rossmann-like_a/b/a_fold"/>
</dbReference>
<dbReference type="Pfam" id="PF11734">
    <property type="entry name" value="TilS_C"/>
    <property type="match status" value="1"/>
</dbReference>
<comment type="subcellular location">
    <subcellularLocation>
        <location evidence="1 8">Cytoplasm</location>
    </subcellularLocation>
</comment>
<dbReference type="InterPro" id="IPR012795">
    <property type="entry name" value="tRNA_Ile_lys_synt_N"/>
</dbReference>
<comment type="catalytic activity">
    <reaction evidence="7 8">
        <text>cytidine(34) in tRNA(Ile2) + L-lysine + ATP = lysidine(34) in tRNA(Ile2) + AMP + diphosphate + H(+)</text>
        <dbReference type="Rhea" id="RHEA:43744"/>
        <dbReference type="Rhea" id="RHEA-COMP:10625"/>
        <dbReference type="Rhea" id="RHEA-COMP:10670"/>
        <dbReference type="ChEBI" id="CHEBI:15378"/>
        <dbReference type="ChEBI" id="CHEBI:30616"/>
        <dbReference type="ChEBI" id="CHEBI:32551"/>
        <dbReference type="ChEBI" id="CHEBI:33019"/>
        <dbReference type="ChEBI" id="CHEBI:82748"/>
        <dbReference type="ChEBI" id="CHEBI:83665"/>
        <dbReference type="ChEBI" id="CHEBI:456215"/>
        <dbReference type="EC" id="6.3.4.19"/>
    </reaction>
</comment>
<evidence type="ECO:0000256" key="8">
    <source>
        <dbReference type="HAMAP-Rule" id="MF_01161"/>
    </source>
</evidence>
<keyword evidence="2 8" id="KW-0963">Cytoplasm</keyword>
<comment type="similarity">
    <text evidence="8">Belongs to the tRNA(Ile)-lysidine synthase family.</text>
</comment>
<evidence type="ECO:0000256" key="2">
    <source>
        <dbReference type="ARBA" id="ARBA00022490"/>
    </source>
</evidence>
<dbReference type="GO" id="GO:0006400">
    <property type="term" value="P:tRNA modification"/>
    <property type="evidence" value="ECO:0007669"/>
    <property type="project" value="UniProtKB-UniRule"/>
</dbReference>
<accession>A0A401ZE82</accession>
<dbReference type="PANTHER" id="PTHR43033">
    <property type="entry name" value="TRNA(ILE)-LYSIDINE SYNTHASE-RELATED"/>
    <property type="match status" value="1"/>
</dbReference>
<feature type="binding site" evidence="8">
    <location>
        <begin position="13"/>
        <end position="18"/>
    </location>
    <ligand>
        <name>ATP</name>
        <dbReference type="ChEBI" id="CHEBI:30616"/>
    </ligand>
</feature>
<comment type="caution">
    <text evidence="10">The sequence shown here is derived from an EMBL/GenBank/DDBJ whole genome shotgun (WGS) entry which is preliminary data.</text>
</comment>
<reference evidence="11" key="1">
    <citation type="submission" date="2018-12" db="EMBL/GenBank/DDBJ databases">
        <title>Tengunoibacter tsumagoiensis gen. nov., sp. nov., Dictyobacter kobayashii sp. nov., D. alpinus sp. nov., and D. joshuensis sp. nov. and description of Dictyobacteraceae fam. nov. within the order Ktedonobacterales isolated from Tengu-no-mugimeshi.</title>
        <authorList>
            <person name="Wang C.M."/>
            <person name="Zheng Y."/>
            <person name="Sakai Y."/>
            <person name="Toyoda A."/>
            <person name="Minakuchi Y."/>
            <person name="Abe K."/>
            <person name="Yokota A."/>
            <person name="Yabe S."/>
        </authorList>
    </citation>
    <scope>NUCLEOTIDE SEQUENCE [LARGE SCALE GENOMIC DNA]</scope>
    <source>
        <strain evidence="11">S-27</strain>
    </source>
</reference>
<dbReference type="SUPFAM" id="SSF56037">
    <property type="entry name" value="PheT/TilS domain"/>
    <property type="match status" value="1"/>
</dbReference>
<dbReference type="HAMAP" id="MF_01161">
    <property type="entry name" value="tRNA_Ile_lys_synt"/>
    <property type="match status" value="1"/>
</dbReference>
<gene>
    <name evidence="8 10" type="primary">tilS</name>
    <name evidence="10" type="ORF">KDAU_25010</name>
</gene>
<dbReference type="SMART" id="SM00977">
    <property type="entry name" value="TilS_C"/>
    <property type="match status" value="1"/>
</dbReference>